<dbReference type="Gene3D" id="1.10.150.130">
    <property type="match status" value="1"/>
</dbReference>
<protein>
    <submittedName>
        <fullName evidence="12">Tyrosine recombinase XerD</fullName>
    </submittedName>
</protein>
<dbReference type="Proteomes" id="UP000254263">
    <property type="component" value="Unassembled WGS sequence"/>
</dbReference>
<evidence type="ECO:0000256" key="9">
    <source>
        <dbReference type="PROSITE-ProRule" id="PRU01248"/>
    </source>
</evidence>
<dbReference type="Pfam" id="PF02899">
    <property type="entry name" value="Phage_int_SAM_1"/>
    <property type="match status" value="1"/>
</dbReference>
<name>A0A379DKN5_9PORP</name>
<evidence type="ECO:0000259" key="10">
    <source>
        <dbReference type="PROSITE" id="PS51898"/>
    </source>
</evidence>
<evidence type="ECO:0000256" key="4">
    <source>
        <dbReference type="ARBA" id="ARBA00022829"/>
    </source>
</evidence>
<organism evidence="12 13">
    <name type="scientific">Porphyromonas macacae</name>
    <dbReference type="NCBI Taxonomy" id="28115"/>
    <lineage>
        <taxon>Bacteria</taxon>
        <taxon>Pseudomonadati</taxon>
        <taxon>Bacteroidota</taxon>
        <taxon>Bacteroidia</taxon>
        <taxon>Bacteroidales</taxon>
        <taxon>Porphyromonadaceae</taxon>
        <taxon>Porphyromonas</taxon>
    </lineage>
</organism>
<keyword evidence="6 9" id="KW-0238">DNA-binding</keyword>
<evidence type="ECO:0000256" key="1">
    <source>
        <dbReference type="ARBA" id="ARBA00004496"/>
    </source>
</evidence>
<dbReference type="RefSeq" id="WP_244861529.1">
    <property type="nucleotide sequence ID" value="NZ_UGTI01000001.1"/>
</dbReference>
<keyword evidence="4" id="KW-0159">Chromosome partition</keyword>
<dbReference type="EMBL" id="UGTI01000001">
    <property type="protein sequence ID" value="SUB78732.1"/>
    <property type="molecule type" value="Genomic_DNA"/>
</dbReference>
<comment type="subcellular location">
    <subcellularLocation>
        <location evidence="1">Cytoplasm</location>
    </subcellularLocation>
</comment>
<dbReference type="GO" id="GO:0007059">
    <property type="term" value="P:chromosome segregation"/>
    <property type="evidence" value="ECO:0007669"/>
    <property type="project" value="UniProtKB-KW"/>
</dbReference>
<dbReference type="PROSITE" id="PS51898">
    <property type="entry name" value="TYR_RECOMBINASE"/>
    <property type="match status" value="1"/>
</dbReference>
<evidence type="ECO:0000256" key="8">
    <source>
        <dbReference type="ARBA" id="ARBA00023306"/>
    </source>
</evidence>
<dbReference type="GO" id="GO:0003677">
    <property type="term" value="F:DNA binding"/>
    <property type="evidence" value="ECO:0007669"/>
    <property type="project" value="UniProtKB-UniRule"/>
</dbReference>
<evidence type="ECO:0000256" key="5">
    <source>
        <dbReference type="ARBA" id="ARBA00022908"/>
    </source>
</evidence>
<dbReference type="InterPro" id="IPR036567">
    <property type="entry name" value="RHF-like"/>
</dbReference>
<dbReference type="InterPro" id="IPR013762">
    <property type="entry name" value="Integrase-like_cat_sf"/>
</dbReference>
<keyword evidence="8" id="KW-0131">Cell cycle</keyword>
<dbReference type="Gene3D" id="3.30.160.100">
    <property type="entry name" value="Ribosome hibernation promotion factor-like"/>
    <property type="match status" value="1"/>
</dbReference>
<gene>
    <name evidence="12" type="primary">xerD_5</name>
    <name evidence="12" type="ORF">NCTC13100_01918</name>
</gene>
<dbReference type="PANTHER" id="PTHR30349">
    <property type="entry name" value="PHAGE INTEGRASE-RELATED"/>
    <property type="match status" value="1"/>
</dbReference>
<dbReference type="GO" id="GO:0006310">
    <property type="term" value="P:DNA recombination"/>
    <property type="evidence" value="ECO:0007669"/>
    <property type="project" value="UniProtKB-KW"/>
</dbReference>
<dbReference type="InterPro" id="IPR002104">
    <property type="entry name" value="Integrase_catalytic"/>
</dbReference>
<evidence type="ECO:0000313" key="12">
    <source>
        <dbReference type="EMBL" id="SUB78732.1"/>
    </source>
</evidence>
<dbReference type="InterPro" id="IPR050090">
    <property type="entry name" value="Tyrosine_recombinase_XerCD"/>
</dbReference>
<dbReference type="PANTHER" id="PTHR30349:SF77">
    <property type="entry name" value="TYROSINE RECOMBINASE XERC"/>
    <property type="match status" value="1"/>
</dbReference>
<keyword evidence="3" id="KW-0132">Cell division</keyword>
<dbReference type="InterPro" id="IPR010998">
    <property type="entry name" value="Integrase_recombinase_N"/>
</dbReference>
<evidence type="ECO:0000313" key="13">
    <source>
        <dbReference type="Proteomes" id="UP000254263"/>
    </source>
</evidence>
<dbReference type="GO" id="GO:0051301">
    <property type="term" value="P:cell division"/>
    <property type="evidence" value="ECO:0007669"/>
    <property type="project" value="UniProtKB-KW"/>
</dbReference>
<evidence type="ECO:0000256" key="7">
    <source>
        <dbReference type="ARBA" id="ARBA00023172"/>
    </source>
</evidence>
<sequence length="407" mass="46988">MMEKTLLNRFIQYMRYEQNRSEATLVAYATDLEAYVAFARKQVGEDFEPGERDVDLVRGWMLNMLDQGQKATSVNRRLSAVKAFYRYLHRCGCVAMNPVAELRGPKKEKPLPAYVSQRDMLRLLDEPLEDEEDFVQVRDRLMVEMLYETGMRRAELSGLQDLDVDVAGRCLKVLGKGDKERIIPFGERLSGMIKKWRIIRDKKVGNPKFFFVSLKGRPMKAEEVYPVVYRFLQGVPNLSRRGPHTLRHSFATDLLNEGADLMAIKELLGHERISTTVQYTHTTFRQLQMMYNAHPRAQKSTTMEVRIQAIHFDATQQLEGFITKKVSKLDQFADDIQAADVILKVLKPETANNKEASVRLHVKGYDFFAEKVSDSFEAAVDATVEALRRQIRKRKDARDKEIRRSGE</sequence>
<dbReference type="NCBIfam" id="TIGR00741">
    <property type="entry name" value="yfiA"/>
    <property type="match status" value="1"/>
</dbReference>
<dbReference type="Pfam" id="PF02482">
    <property type="entry name" value="Ribosomal_S30AE"/>
    <property type="match status" value="1"/>
</dbReference>
<dbReference type="AlphaFoldDB" id="A0A379DKN5"/>
<dbReference type="Gene3D" id="1.10.443.10">
    <property type="entry name" value="Intergrase catalytic core"/>
    <property type="match status" value="1"/>
</dbReference>
<dbReference type="InterPro" id="IPR003489">
    <property type="entry name" value="RHF/RaiA"/>
</dbReference>
<proteinExistence type="predicted"/>
<keyword evidence="2" id="KW-0963">Cytoplasm</keyword>
<evidence type="ECO:0000256" key="2">
    <source>
        <dbReference type="ARBA" id="ARBA00022490"/>
    </source>
</evidence>
<dbReference type="InterPro" id="IPR011010">
    <property type="entry name" value="DNA_brk_join_enz"/>
</dbReference>
<reference evidence="12 13" key="1">
    <citation type="submission" date="2018-06" db="EMBL/GenBank/DDBJ databases">
        <authorList>
            <consortium name="Pathogen Informatics"/>
            <person name="Doyle S."/>
        </authorList>
    </citation>
    <scope>NUCLEOTIDE SEQUENCE [LARGE SCALE GENOMIC DNA]</scope>
    <source>
        <strain evidence="12 13">NCTC13100</strain>
    </source>
</reference>
<feature type="domain" description="Tyr recombinase" evidence="10">
    <location>
        <begin position="110"/>
        <end position="292"/>
    </location>
</feature>
<dbReference type="PROSITE" id="PS51900">
    <property type="entry name" value="CB"/>
    <property type="match status" value="1"/>
</dbReference>
<accession>A0A379DKN5</accession>
<evidence type="ECO:0000256" key="3">
    <source>
        <dbReference type="ARBA" id="ARBA00022618"/>
    </source>
</evidence>
<keyword evidence="5" id="KW-0229">DNA integration</keyword>
<dbReference type="Pfam" id="PF00589">
    <property type="entry name" value="Phage_integrase"/>
    <property type="match status" value="1"/>
</dbReference>
<dbReference type="SUPFAM" id="SSF69754">
    <property type="entry name" value="Ribosome binding protein Y (YfiA homologue)"/>
    <property type="match status" value="1"/>
</dbReference>
<evidence type="ECO:0000256" key="6">
    <source>
        <dbReference type="ARBA" id="ARBA00023125"/>
    </source>
</evidence>
<evidence type="ECO:0000259" key="11">
    <source>
        <dbReference type="PROSITE" id="PS51900"/>
    </source>
</evidence>
<feature type="domain" description="Core-binding (CB)" evidence="11">
    <location>
        <begin position="1"/>
        <end position="89"/>
    </location>
</feature>
<dbReference type="GO" id="GO:0015074">
    <property type="term" value="P:DNA integration"/>
    <property type="evidence" value="ECO:0007669"/>
    <property type="project" value="UniProtKB-KW"/>
</dbReference>
<dbReference type="InterPro" id="IPR004107">
    <property type="entry name" value="Integrase_SAM-like_N"/>
</dbReference>
<dbReference type="InterPro" id="IPR044068">
    <property type="entry name" value="CB"/>
</dbReference>
<dbReference type="GO" id="GO:0005737">
    <property type="term" value="C:cytoplasm"/>
    <property type="evidence" value="ECO:0007669"/>
    <property type="project" value="UniProtKB-SubCell"/>
</dbReference>
<keyword evidence="7" id="KW-0233">DNA recombination</keyword>
<dbReference type="SUPFAM" id="SSF56349">
    <property type="entry name" value="DNA breaking-rejoining enzymes"/>
    <property type="match status" value="1"/>
</dbReference>